<feature type="domain" description="Nucleoplasmin core" evidence="4">
    <location>
        <begin position="79"/>
        <end position="176"/>
    </location>
</feature>
<evidence type="ECO:0000256" key="1">
    <source>
        <dbReference type="ARBA" id="ARBA00004123"/>
    </source>
</evidence>
<dbReference type="GO" id="GO:0006338">
    <property type="term" value="P:chromatin remodeling"/>
    <property type="evidence" value="ECO:0007669"/>
    <property type="project" value="TreeGrafter"/>
</dbReference>
<dbReference type="GO" id="GO:0003682">
    <property type="term" value="F:chromatin binding"/>
    <property type="evidence" value="ECO:0007669"/>
    <property type="project" value="TreeGrafter"/>
</dbReference>
<organism evidence="5 6">
    <name type="scientific">Buteo japonicus</name>
    <dbReference type="NCBI Taxonomy" id="224669"/>
    <lineage>
        <taxon>Eukaryota</taxon>
        <taxon>Metazoa</taxon>
        <taxon>Chordata</taxon>
        <taxon>Craniata</taxon>
        <taxon>Vertebrata</taxon>
        <taxon>Euteleostomi</taxon>
        <taxon>Archelosauria</taxon>
        <taxon>Archosauria</taxon>
        <taxon>Dinosauria</taxon>
        <taxon>Saurischia</taxon>
        <taxon>Theropoda</taxon>
        <taxon>Coelurosauria</taxon>
        <taxon>Aves</taxon>
        <taxon>Neognathae</taxon>
        <taxon>Neoaves</taxon>
        <taxon>Telluraves</taxon>
        <taxon>Accipitrimorphae</taxon>
        <taxon>Accipitriformes</taxon>
        <taxon>Accipitridae</taxon>
        <taxon>Accipitrinae</taxon>
        <taxon>Buteo</taxon>
    </lineage>
</organism>
<comment type="similarity">
    <text evidence="2">Belongs to the nucleoplasmin family.</text>
</comment>
<dbReference type="GO" id="GO:0042393">
    <property type="term" value="F:histone binding"/>
    <property type="evidence" value="ECO:0007669"/>
    <property type="project" value="TreeGrafter"/>
</dbReference>
<evidence type="ECO:0000256" key="2">
    <source>
        <dbReference type="ARBA" id="ARBA00010744"/>
    </source>
</evidence>
<proteinExistence type="inferred from homology"/>
<dbReference type="PANTHER" id="PTHR22747:SF39">
    <property type="entry name" value="NUCLEOPLASMIN CORE DOMAIN-CONTAINING PROTEIN"/>
    <property type="match status" value="1"/>
</dbReference>
<sequence length="213" mass="22963">MSTSSSFSRSLSEERPVAVLWGTELHALGCFGGTCRQEWLWGGQWLCPAAPGVGVHEGCFPLSHGVCSQESIPFAFEVCCQLNTGTRTCVVKEDDDLLEHLVLLKTICLGAEARDELHVVAVDSKNTYGDHKPVPIAALRTSVLPMISLKGLELVPPITFMLKCGAGPVYLSGQHITRESCCHLLSCPCLPAASGGSLSYYAPRNALFFLLLQ</sequence>
<keyword evidence="6" id="KW-1185">Reference proteome</keyword>
<dbReference type="InterPro" id="IPR004301">
    <property type="entry name" value="Nucleoplasmin"/>
</dbReference>
<dbReference type="SUPFAM" id="SSF69203">
    <property type="entry name" value="Nucleoplasmin-like core domain"/>
    <property type="match status" value="1"/>
</dbReference>
<dbReference type="GO" id="GO:0003723">
    <property type="term" value="F:RNA binding"/>
    <property type="evidence" value="ECO:0007669"/>
    <property type="project" value="TreeGrafter"/>
</dbReference>
<dbReference type="Ensembl" id="ENSBJAT00000006659.1">
    <property type="protein sequence ID" value="ENSBJAP00000006469.1"/>
    <property type="gene ID" value="ENSBJAG00000004627.1"/>
</dbReference>
<evidence type="ECO:0000313" key="5">
    <source>
        <dbReference type="Ensembl" id="ENSBJAP00000006469.1"/>
    </source>
</evidence>
<dbReference type="GO" id="GO:0005730">
    <property type="term" value="C:nucleolus"/>
    <property type="evidence" value="ECO:0007669"/>
    <property type="project" value="TreeGrafter"/>
</dbReference>
<dbReference type="GO" id="GO:0005737">
    <property type="term" value="C:cytoplasm"/>
    <property type="evidence" value="ECO:0007669"/>
    <property type="project" value="TreeGrafter"/>
</dbReference>
<dbReference type="InterPro" id="IPR024057">
    <property type="entry name" value="Nucleoplasmin_core_dom"/>
</dbReference>
<evidence type="ECO:0000256" key="3">
    <source>
        <dbReference type="ARBA" id="ARBA00023242"/>
    </source>
</evidence>
<evidence type="ECO:0000259" key="4">
    <source>
        <dbReference type="Pfam" id="PF03066"/>
    </source>
</evidence>
<evidence type="ECO:0000313" key="6">
    <source>
        <dbReference type="Proteomes" id="UP000694555"/>
    </source>
</evidence>
<dbReference type="Pfam" id="PF03066">
    <property type="entry name" value="Nucleoplasmin"/>
    <property type="match status" value="1"/>
</dbReference>
<reference evidence="5" key="2">
    <citation type="submission" date="2025-09" db="UniProtKB">
        <authorList>
            <consortium name="Ensembl"/>
        </authorList>
    </citation>
    <scope>IDENTIFICATION</scope>
</reference>
<dbReference type="Proteomes" id="UP000694555">
    <property type="component" value="Unplaced"/>
</dbReference>
<dbReference type="InterPro" id="IPR036824">
    <property type="entry name" value="Nucleoplasmin_core_dom_sf"/>
</dbReference>
<comment type="subcellular location">
    <subcellularLocation>
        <location evidence="1">Nucleus</location>
    </subcellularLocation>
</comment>
<dbReference type="Gene3D" id="2.60.120.340">
    <property type="entry name" value="Nucleoplasmin core domain"/>
    <property type="match status" value="1"/>
</dbReference>
<name>A0A8C0ASA9_9AVES</name>
<protein>
    <recommendedName>
        <fullName evidence="4">Nucleoplasmin core domain-containing protein</fullName>
    </recommendedName>
</protein>
<accession>A0A8C0ASA9</accession>
<dbReference type="AlphaFoldDB" id="A0A8C0ASA9"/>
<dbReference type="PANTHER" id="PTHR22747">
    <property type="entry name" value="NUCLEOPLASMIN"/>
    <property type="match status" value="1"/>
</dbReference>
<reference evidence="5" key="1">
    <citation type="submission" date="2025-08" db="UniProtKB">
        <authorList>
            <consortium name="Ensembl"/>
        </authorList>
    </citation>
    <scope>IDENTIFICATION</scope>
</reference>
<keyword evidence="3" id="KW-0539">Nucleus</keyword>
<dbReference type="GO" id="GO:0005654">
    <property type="term" value="C:nucleoplasm"/>
    <property type="evidence" value="ECO:0007669"/>
    <property type="project" value="TreeGrafter"/>
</dbReference>